<dbReference type="OrthoDB" id="9949242at2759"/>
<feature type="disulfide bond" evidence="6">
    <location>
        <begin position="42"/>
        <end position="57"/>
    </location>
</feature>
<dbReference type="CDD" id="cd01670">
    <property type="entry name" value="Death"/>
    <property type="match status" value="1"/>
</dbReference>
<dbReference type="PANTHER" id="PTHR46874">
    <property type="entry name" value="TUMOR NECROSIS FACTOR RECEPTOR SUPERFAMILY MEMBER 6"/>
    <property type="match status" value="1"/>
</dbReference>
<keyword evidence="7" id="KW-1133">Transmembrane helix</keyword>
<dbReference type="GO" id="GO:0097527">
    <property type="term" value="P:necroptotic signaling pathway"/>
    <property type="evidence" value="ECO:0007669"/>
    <property type="project" value="TreeGrafter"/>
</dbReference>
<name>A0A401S6E9_CHIPU</name>
<keyword evidence="5" id="KW-0325">Glycoprotein</keyword>
<keyword evidence="7" id="KW-0472">Membrane</keyword>
<feature type="transmembrane region" description="Helical" evidence="7">
    <location>
        <begin position="134"/>
        <end position="156"/>
    </location>
</feature>
<evidence type="ECO:0000256" key="2">
    <source>
        <dbReference type="ARBA" id="ARBA00022729"/>
    </source>
</evidence>
<dbReference type="PROSITE" id="PS50050">
    <property type="entry name" value="TNFR_NGFR_2"/>
    <property type="match status" value="2"/>
</dbReference>
<keyword evidence="1" id="KW-0053">Apoptosis</keyword>
<reference evidence="10 11" key="1">
    <citation type="journal article" date="2018" name="Nat. Ecol. Evol.">
        <title>Shark genomes provide insights into elasmobranch evolution and the origin of vertebrates.</title>
        <authorList>
            <person name="Hara Y"/>
            <person name="Yamaguchi K"/>
            <person name="Onimaru K"/>
            <person name="Kadota M"/>
            <person name="Koyanagi M"/>
            <person name="Keeley SD"/>
            <person name="Tatsumi K"/>
            <person name="Tanaka K"/>
            <person name="Motone F"/>
            <person name="Kageyama Y"/>
            <person name="Nozu R"/>
            <person name="Adachi N"/>
            <person name="Nishimura O"/>
            <person name="Nakagawa R"/>
            <person name="Tanegashima C"/>
            <person name="Kiyatake I"/>
            <person name="Matsumoto R"/>
            <person name="Murakumo K"/>
            <person name="Nishida K"/>
            <person name="Terakita A"/>
            <person name="Kuratani S"/>
            <person name="Sato K"/>
            <person name="Hyodo S Kuraku.S."/>
        </authorList>
    </citation>
    <scope>NUCLEOTIDE SEQUENCE [LARGE SCALE GENOMIC DNA]</scope>
</reference>
<comment type="caution">
    <text evidence="10">The sequence shown here is derived from an EMBL/GenBank/DDBJ whole genome shotgun (WGS) entry which is preliminary data.</text>
</comment>
<evidence type="ECO:0000313" key="10">
    <source>
        <dbReference type="EMBL" id="GCC25969.1"/>
    </source>
</evidence>
<dbReference type="AlphaFoldDB" id="A0A401S6E9"/>
<dbReference type="SUPFAM" id="SSF57586">
    <property type="entry name" value="TNF receptor-like"/>
    <property type="match status" value="1"/>
</dbReference>
<evidence type="ECO:0000256" key="4">
    <source>
        <dbReference type="ARBA" id="ARBA00023157"/>
    </source>
</evidence>
<dbReference type="GO" id="GO:0043066">
    <property type="term" value="P:negative regulation of apoptotic process"/>
    <property type="evidence" value="ECO:0007669"/>
    <property type="project" value="TreeGrafter"/>
</dbReference>
<evidence type="ECO:0000259" key="9">
    <source>
        <dbReference type="PROSITE" id="PS50050"/>
    </source>
</evidence>
<keyword evidence="7" id="KW-0812">Transmembrane</keyword>
<dbReference type="GO" id="GO:0045121">
    <property type="term" value="C:membrane raft"/>
    <property type="evidence" value="ECO:0007669"/>
    <property type="project" value="TreeGrafter"/>
</dbReference>
<dbReference type="EMBL" id="BEZZ01000106">
    <property type="protein sequence ID" value="GCC25969.1"/>
    <property type="molecule type" value="Genomic_DNA"/>
</dbReference>
<dbReference type="InterPro" id="IPR011029">
    <property type="entry name" value="DEATH-like_dom_sf"/>
</dbReference>
<dbReference type="InterPro" id="IPR001368">
    <property type="entry name" value="TNFR/NGFR_Cys_rich_reg"/>
</dbReference>
<accession>A0A401S6E9</accession>
<dbReference type="PROSITE" id="PS00652">
    <property type="entry name" value="TNFR_NGFR_1"/>
    <property type="match status" value="1"/>
</dbReference>
<sequence>MEGAELGDFFFCSGNISLPPIIGLILLKCTYLARCTCNCVECREGEFTDSENHLPECRRCLQCQANDGKKTKTNCTITHDTVCSCLENFYSTTNGNECRKCAECNAETDEVEQPCTETQDTVCRKKVHSSVNPAAIVIPIFLVLGAIAGIVGYLCIKKKYCRHIVLTEEHLQMIVMEVEPKIYHQLGISLGQTEPMLQQIRADYHDNIKQQGYHILYSWLQAHGKKGAFPALINTFRKLGYVTTAENIVEKLIPKQEGTIDTSTLDGSENDRVADMVL</sequence>
<dbReference type="Gene3D" id="1.10.533.10">
    <property type="entry name" value="Death Domain, Fas"/>
    <property type="match status" value="1"/>
</dbReference>
<keyword evidence="11" id="KW-1185">Reference proteome</keyword>
<dbReference type="OMA" id="RNTKNGR"/>
<keyword evidence="4 6" id="KW-1015">Disulfide bond</keyword>
<dbReference type="GO" id="GO:0005031">
    <property type="term" value="F:tumor necrosis factor receptor activity"/>
    <property type="evidence" value="ECO:0007669"/>
    <property type="project" value="TreeGrafter"/>
</dbReference>
<evidence type="ECO:0000313" key="11">
    <source>
        <dbReference type="Proteomes" id="UP000287033"/>
    </source>
</evidence>
<dbReference type="InterPro" id="IPR000488">
    <property type="entry name" value="Death_dom"/>
</dbReference>
<dbReference type="GO" id="GO:0006924">
    <property type="term" value="P:activation-induced cell death of T cells"/>
    <property type="evidence" value="ECO:0007669"/>
    <property type="project" value="TreeGrafter"/>
</dbReference>
<dbReference type="GO" id="GO:0031265">
    <property type="term" value="C:CD95 death-inducing signaling complex"/>
    <property type="evidence" value="ECO:0007669"/>
    <property type="project" value="TreeGrafter"/>
</dbReference>
<dbReference type="GO" id="GO:0097192">
    <property type="term" value="P:extrinsic apoptotic signaling pathway in absence of ligand"/>
    <property type="evidence" value="ECO:0007669"/>
    <property type="project" value="TreeGrafter"/>
</dbReference>
<feature type="domain" description="TNFR-Cys" evidence="9">
    <location>
        <begin position="41"/>
        <end position="83"/>
    </location>
</feature>
<evidence type="ECO:0000256" key="7">
    <source>
        <dbReference type="SAM" id="Phobius"/>
    </source>
</evidence>
<dbReference type="GO" id="GO:0032872">
    <property type="term" value="P:regulation of stress-activated MAPK cascade"/>
    <property type="evidence" value="ECO:0007669"/>
    <property type="project" value="TreeGrafter"/>
</dbReference>
<dbReference type="Gene3D" id="2.10.50.10">
    <property type="entry name" value="Tumor Necrosis Factor Receptor, subunit A, domain 2"/>
    <property type="match status" value="2"/>
</dbReference>
<dbReference type="PANTHER" id="PTHR46874:SF1">
    <property type="entry name" value="TUMOR NECROSIS FACTOR RECEPTOR SUPERFAMILY MEMBER 6"/>
    <property type="match status" value="1"/>
</dbReference>
<protein>
    <submittedName>
        <fullName evidence="10">Uncharacterized protein</fullName>
    </submittedName>
</protein>
<feature type="domain" description="TNFR-Cys" evidence="9">
    <location>
        <begin position="84"/>
        <end position="123"/>
    </location>
</feature>
<organism evidence="10 11">
    <name type="scientific">Chiloscyllium punctatum</name>
    <name type="common">Brownbanded bambooshark</name>
    <name type="synonym">Hemiscyllium punctatum</name>
    <dbReference type="NCBI Taxonomy" id="137246"/>
    <lineage>
        <taxon>Eukaryota</taxon>
        <taxon>Metazoa</taxon>
        <taxon>Chordata</taxon>
        <taxon>Craniata</taxon>
        <taxon>Vertebrata</taxon>
        <taxon>Chondrichthyes</taxon>
        <taxon>Elasmobranchii</taxon>
        <taxon>Galeomorphii</taxon>
        <taxon>Galeoidea</taxon>
        <taxon>Orectolobiformes</taxon>
        <taxon>Hemiscylliidae</taxon>
        <taxon>Chiloscyllium</taxon>
    </lineage>
</organism>
<evidence type="ECO:0000256" key="6">
    <source>
        <dbReference type="PROSITE-ProRule" id="PRU00206"/>
    </source>
</evidence>
<evidence type="ECO:0000256" key="3">
    <source>
        <dbReference type="ARBA" id="ARBA00022737"/>
    </source>
</evidence>
<keyword evidence="3" id="KW-0677">Repeat</keyword>
<feature type="repeat" description="TNFR-Cys" evidence="6">
    <location>
        <begin position="84"/>
        <end position="123"/>
    </location>
</feature>
<comment type="caution">
    <text evidence="6">Lacks conserved residue(s) required for the propagation of feature annotation.</text>
</comment>
<evidence type="ECO:0000256" key="1">
    <source>
        <dbReference type="ARBA" id="ARBA00022703"/>
    </source>
</evidence>
<keyword evidence="2" id="KW-0732">Signal</keyword>
<dbReference type="SMART" id="SM00208">
    <property type="entry name" value="TNFR"/>
    <property type="match status" value="2"/>
</dbReference>
<dbReference type="Pfam" id="PF00531">
    <property type="entry name" value="Death"/>
    <property type="match status" value="1"/>
</dbReference>
<dbReference type="GO" id="GO:0009897">
    <property type="term" value="C:external side of plasma membrane"/>
    <property type="evidence" value="ECO:0007669"/>
    <property type="project" value="TreeGrafter"/>
</dbReference>
<dbReference type="PROSITE" id="PS50017">
    <property type="entry name" value="DEATH_DOMAIN"/>
    <property type="match status" value="1"/>
</dbReference>
<dbReference type="Proteomes" id="UP000287033">
    <property type="component" value="Unassembled WGS sequence"/>
</dbReference>
<dbReference type="Pfam" id="PF00020">
    <property type="entry name" value="TNFR_c6"/>
    <property type="match status" value="2"/>
</dbReference>
<evidence type="ECO:0000259" key="8">
    <source>
        <dbReference type="PROSITE" id="PS50017"/>
    </source>
</evidence>
<feature type="repeat" description="TNFR-Cys" evidence="6">
    <location>
        <begin position="41"/>
        <end position="83"/>
    </location>
</feature>
<feature type="domain" description="Death" evidence="8">
    <location>
        <begin position="183"/>
        <end position="252"/>
    </location>
</feature>
<dbReference type="SUPFAM" id="SSF47986">
    <property type="entry name" value="DEATH domain"/>
    <property type="match status" value="1"/>
</dbReference>
<dbReference type="GO" id="GO:0097049">
    <property type="term" value="P:motor neuron apoptotic process"/>
    <property type="evidence" value="ECO:0007669"/>
    <property type="project" value="TreeGrafter"/>
</dbReference>
<dbReference type="STRING" id="137246.A0A401S6E9"/>
<proteinExistence type="predicted"/>
<evidence type="ECO:0000256" key="5">
    <source>
        <dbReference type="ARBA" id="ARBA00023180"/>
    </source>
</evidence>
<gene>
    <name evidence="10" type="ORF">chiPu_0004383</name>
</gene>